<dbReference type="CDD" id="cd06100">
    <property type="entry name" value="CCL_ACL-C"/>
    <property type="match status" value="1"/>
</dbReference>
<proteinExistence type="inferred from homology"/>
<dbReference type="PANTHER" id="PTHR11739:SF4">
    <property type="entry name" value="CITRATE SYNTHASE, PEROXISOMAL"/>
    <property type="match status" value="1"/>
</dbReference>
<evidence type="ECO:0000313" key="5">
    <source>
        <dbReference type="EMBL" id="BCJ68449.1"/>
    </source>
</evidence>
<reference evidence="5" key="1">
    <citation type="submission" date="2020-08" db="EMBL/GenBank/DDBJ databases">
        <title>Whole genome shotgun sequence of Polymorphospora rubra NBRC 101157.</title>
        <authorList>
            <person name="Komaki H."/>
            <person name="Tamura T."/>
        </authorList>
    </citation>
    <scope>NUCLEOTIDE SEQUENCE</scope>
    <source>
        <strain evidence="5">NBRC 101157</strain>
    </source>
</reference>
<accession>A0A810N8I3</accession>
<name>A0A810N8I3_9ACTN</name>
<dbReference type="GO" id="GO:0006099">
    <property type="term" value="P:tricarboxylic acid cycle"/>
    <property type="evidence" value="ECO:0007669"/>
    <property type="project" value="UniProtKB-UniPathway"/>
</dbReference>
<dbReference type="Gene3D" id="1.10.230.10">
    <property type="entry name" value="Cytochrome P450-Terp, domain 2"/>
    <property type="match status" value="1"/>
</dbReference>
<evidence type="ECO:0000256" key="4">
    <source>
        <dbReference type="ARBA" id="ARBA00022679"/>
    </source>
</evidence>
<protein>
    <recommendedName>
        <fullName evidence="3">citrate synthase (unknown stereospecificity)</fullName>
        <ecNumber evidence="3">2.3.3.16</ecNumber>
    </recommendedName>
</protein>
<dbReference type="Proteomes" id="UP000680866">
    <property type="component" value="Chromosome"/>
</dbReference>
<organism evidence="5 6">
    <name type="scientific">Polymorphospora rubra</name>
    <dbReference type="NCBI Taxonomy" id="338584"/>
    <lineage>
        <taxon>Bacteria</taxon>
        <taxon>Bacillati</taxon>
        <taxon>Actinomycetota</taxon>
        <taxon>Actinomycetes</taxon>
        <taxon>Micromonosporales</taxon>
        <taxon>Micromonosporaceae</taxon>
        <taxon>Polymorphospora</taxon>
    </lineage>
</organism>
<dbReference type="RefSeq" id="WP_212817682.1">
    <property type="nucleotide sequence ID" value="NZ_AP023359.1"/>
</dbReference>
<gene>
    <name evidence="5" type="ORF">Prubr_54700</name>
</gene>
<dbReference type="GO" id="GO:0005829">
    <property type="term" value="C:cytosol"/>
    <property type="evidence" value="ECO:0007669"/>
    <property type="project" value="TreeGrafter"/>
</dbReference>
<dbReference type="GO" id="GO:0016829">
    <property type="term" value="F:lyase activity"/>
    <property type="evidence" value="ECO:0007669"/>
    <property type="project" value="UniProtKB-KW"/>
</dbReference>
<dbReference type="Gene3D" id="1.10.580.10">
    <property type="entry name" value="Citrate Synthase, domain 1"/>
    <property type="match status" value="2"/>
</dbReference>
<dbReference type="NCBIfam" id="NF004864">
    <property type="entry name" value="PRK06224.1-1"/>
    <property type="match status" value="1"/>
</dbReference>
<dbReference type="PANTHER" id="PTHR11739">
    <property type="entry name" value="CITRATE SYNTHASE"/>
    <property type="match status" value="1"/>
</dbReference>
<dbReference type="InterPro" id="IPR036969">
    <property type="entry name" value="Citrate_synthase_sf"/>
</dbReference>
<evidence type="ECO:0000256" key="3">
    <source>
        <dbReference type="ARBA" id="ARBA00012972"/>
    </source>
</evidence>
<evidence type="ECO:0000256" key="2">
    <source>
        <dbReference type="ARBA" id="ARBA00010566"/>
    </source>
</evidence>
<comment type="similarity">
    <text evidence="2">Belongs to the citrate synthase family.</text>
</comment>
<dbReference type="UniPathway" id="UPA00223"/>
<dbReference type="KEGG" id="pry:Prubr_54700"/>
<dbReference type="EC" id="2.3.3.16" evidence="3"/>
<dbReference type="AlphaFoldDB" id="A0A810N8I3"/>
<evidence type="ECO:0000313" key="6">
    <source>
        <dbReference type="Proteomes" id="UP000680866"/>
    </source>
</evidence>
<evidence type="ECO:0000256" key="1">
    <source>
        <dbReference type="ARBA" id="ARBA00005163"/>
    </source>
</evidence>
<sequence length="282" mass="29803">MTDDRTAGQPDLAGWWQTAISHIEPGTIEFRGHRIQELLAERGFVEVIWLMVRGGLPTPQQARLLEAALVASVDHGPQAPSIATARMAATCGVGLNNAIASGVNLLGDVHGGAGQQCVELLHEIVAEHDTADGTSMVAAAGKVVARWRARGDRYLPGYGHRFHPVDPRRAPILALLDEARRAGAIDGRYVDAGLAVEEVLNQGRSRPVPINVDGVTAMIYAELGFVPELARGLFVLGRTVGILSHAWEQAQQGGRIKGPMPPSILPRYTGPAAPAAPTAGAA</sequence>
<dbReference type="GO" id="GO:0036440">
    <property type="term" value="F:citrate synthase activity"/>
    <property type="evidence" value="ECO:0007669"/>
    <property type="project" value="UniProtKB-EC"/>
</dbReference>
<dbReference type="InterPro" id="IPR002020">
    <property type="entry name" value="Citrate_synthase"/>
</dbReference>
<dbReference type="GO" id="GO:0005975">
    <property type="term" value="P:carbohydrate metabolic process"/>
    <property type="evidence" value="ECO:0007669"/>
    <property type="project" value="TreeGrafter"/>
</dbReference>
<dbReference type="EMBL" id="AP023359">
    <property type="protein sequence ID" value="BCJ68449.1"/>
    <property type="molecule type" value="Genomic_DNA"/>
</dbReference>
<dbReference type="PRINTS" id="PR00143">
    <property type="entry name" value="CITRTSNTHASE"/>
</dbReference>
<dbReference type="InterPro" id="IPR016142">
    <property type="entry name" value="Citrate_synth-like_lrg_a-sub"/>
</dbReference>
<keyword evidence="6" id="KW-1185">Reference proteome</keyword>
<keyword evidence="4" id="KW-0808">Transferase</keyword>
<keyword evidence="5" id="KW-0456">Lyase</keyword>
<dbReference type="InterPro" id="IPR016143">
    <property type="entry name" value="Citrate_synth-like_sm_a-sub"/>
</dbReference>
<dbReference type="SUPFAM" id="SSF48256">
    <property type="entry name" value="Citrate synthase"/>
    <property type="match status" value="1"/>
</dbReference>
<dbReference type="Pfam" id="PF00285">
    <property type="entry name" value="Citrate_synt"/>
    <property type="match status" value="1"/>
</dbReference>
<comment type="pathway">
    <text evidence="1">Carbohydrate metabolism; tricarboxylic acid cycle.</text>
</comment>